<keyword evidence="2" id="KW-1185">Reference proteome</keyword>
<gene>
    <name evidence="3" type="primary">LOC115940311</name>
</gene>
<dbReference type="Proteomes" id="UP000245341">
    <property type="component" value="Unplaced"/>
</dbReference>
<evidence type="ECO:0000313" key="2">
    <source>
        <dbReference type="Proteomes" id="UP000245341"/>
    </source>
</evidence>
<feature type="chain" id="PRO_5028951223" evidence="1">
    <location>
        <begin position="26"/>
        <end position="140"/>
    </location>
</feature>
<keyword evidence="1" id="KW-0732">Signal</keyword>
<feature type="signal peptide" evidence="1">
    <location>
        <begin position="1"/>
        <end position="25"/>
    </location>
</feature>
<evidence type="ECO:0000313" key="3">
    <source>
        <dbReference type="RefSeq" id="XP_030882006.1"/>
    </source>
</evidence>
<organism evidence="2 3">
    <name type="scientific">Leptonychotes weddellii</name>
    <name type="common">Weddell seal</name>
    <name type="synonym">Otaria weddellii</name>
    <dbReference type="NCBI Taxonomy" id="9713"/>
    <lineage>
        <taxon>Eukaryota</taxon>
        <taxon>Metazoa</taxon>
        <taxon>Chordata</taxon>
        <taxon>Craniata</taxon>
        <taxon>Vertebrata</taxon>
        <taxon>Euteleostomi</taxon>
        <taxon>Mammalia</taxon>
        <taxon>Eutheria</taxon>
        <taxon>Laurasiatheria</taxon>
        <taxon>Carnivora</taxon>
        <taxon>Caniformia</taxon>
        <taxon>Pinnipedia</taxon>
        <taxon>Phocidae</taxon>
        <taxon>Monachinae</taxon>
        <taxon>Lobodontini</taxon>
        <taxon>Leptonychotes</taxon>
    </lineage>
</organism>
<protein>
    <submittedName>
        <fullName evidence="3">Uncharacterized protein LOC115940311</fullName>
    </submittedName>
</protein>
<dbReference type="KEGG" id="lww:115940311"/>
<name>A0A7F8QMH8_LEPWE</name>
<dbReference type="GeneID" id="115940311"/>
<reference evidence="3" key="1">
    <citation type="submission" date="2025-08" db="UniProtKB">
        <authorList>
            <consortium name="RefSeq"/>
        </authorList>
    </citation>
    <scope>IDENTIFICATION</scope>
    <source>
        <tissue evidence="3">Liver</tissue>
    </source>
</reference>
<proteinExistence type="predicted"/>
<evidence type="ECO:0000256" key="1">
    <source>
        <dbReference type="SAM" id="SignalP"/>
    </source>
</evidence>
<accession>A0A7F8QMH8</accession>
<dbReference type="RefSeq" id="XP_030882006.1">
    <property type="nucleotide sequence ID" value="XM_031026146.1"/>
</dbReference>
<dbReference type="AlphaFoldDB" id="A0A7F8QMH8"/>
<sequence length="140" mass="14795">MTGVSLLYSLPKLLVLGLELLVLRGQVDVVLQDTSQQASVVMLSGHGLLLPQPSPGSEYLCPDSEMPVSQSALEPLQGLPSDLTDLQHMACLSSGSLHVQVIEGCEVPLRSVLLCLKGLQLEPQHCLLPGPSLPLLGGLQ</sequence>